<dbReference type="Proteomes" id="UP000295264">
    <property type="component" value="Unassembled WGS sequence"/>
</dbReference>
<proteinExistence type="predicted"/>
<dbReference type="EMBL" id="QWLN02001146">
    <property type="protein sequence ID" value="TEA41577.1"/>
    <property type="molecule type" value="Genomic_DNA"/>
</dbReference>
<comment type="caution">
    <text evidence="1">The sequence shown here is derived from an EMBL/GenBank/DDBJ whole genome shotgun (WGS) entry which is preliminary data.</text>
</comment>
<protein>
    <submittedName>
        <fullName evidence="1">Uncharacterized protein</fullName>
    </submittedName>
</protein>
<accession>A0A484H0D5</accession>
<sequence>LIDTCIKDWKEEALLFKATEMMPCVKRPSGPDWGQR</sequence>
<dbReference type="AlphaFoldDB" id="A0A484H0D5"/>
<keyword evidence="2" id="KW-1185">Reference proteome</keyword>
<reference evidence="1 2" key="1">
    <citation type="journal article" date="2018" name="Genomics">
        <title>Molecular footprints of inshore aquatic adaptation in Indo-Pacific humpback dolphin (Sousa chinensis).</title>
        <authorList>
            <person name="Ming Y."/>
            <person name="Jian J."/>
            <person name="Yu F."/>
            <person name="Yu X."/>
            <person name="Wang J."/>
            <person name="Liu W."/>
        </authorList>
    </citation>
    <scope>NUCLEOTIDE SEQUENCE [LARGE SCALE GENOMIC DNA]</scope>
    <source>
        <strain evidence="1">MY-2018</strain>
        <tissue evidence="1">Skin</tissue>
    </source>
</reference>
<evidence type="ECO:0000313" key="2">
    <source>
        <dbReference type="Proteomes" id="UP000295264"/>
    </source>
</evidence>
<name>A0A484H0D5_SOUCH</name>
<organism evidence="1 2">
    <name type="scientific">Sousa chinensis</name>
    <name type="common">Indo-pacific humpbacked dolphin</name>
    <name type="synonym">Steno chinensis</name>
    <dbReference type="NCBI Taxonomy" id="103600"/>
    <lineage>
        <taxon>Eukaryota</taxon>
        <taxon>Metazoa</taxon>
        <taxon>Chordata</taxon>
        <taxon>Craniata</taxon>
        <taxon>Vertebrata</taxon>
        <taxon>Euteleostomi</taxon>
        <taxon>Mammalia</taxon>
        <taxon>Eutheria</taxon>
        <taxon>Laurasiatheria</taxon>
        <taxon>Artiodactyla</taxon>
        <taxon>Whippomorpha</taxon>
        <taxon>Cetacea</taxon>
        <taxon>Odontoceti</taxon>
        <taxon>Delphinidae</taxon>
        <taxon>Sousa</taxon>
    </lineage>
</organism>
<gene>
    <name evidence="1" type="ORF">DBR06_SOUSAS6110051</name>
</gene>
<feature type="non-terminal residue" evidence="1">
    <location>
        <position position="36"/>
    </location>
</feature>
<evidence type="ECO:0000313" key="1">
    <source>
        <dbReference type="EMBL" id="TEA41577.1"/>
    </source>
</evidence>
<feature type="non-terminal residue" evidence="1">
    <location>
        <position position="1"/>
    </location>
</feature>